<dbReference type="AlphaFoldDB" id="A0A1B6MAH0"/>
<name>A0A1B6MAH0_9HEMI</name>
<reference evidence="2" key="1">
    <citation type="submission" date="2015-11" db="EMBL/GenBank/DDBJ databases">
        <title>De novo transcriptome assembly of four potential Pierce s Disease insect vectors from Arizona vineyards.</title>
        <authorList>
            <person name="Tassone E.E."/>
        </authorList>
    </citation>
    <scope>NUCLEOTIDE SEQUENCE</scope>
</reference>
<feature type="region of interest" description="Disordered" evidence="1">
    <location>
        <begin position="58"/>
        <end position="95"/>
    </location>
</feature>
<accession>A0A1B6MAH0</accession>
<dbReference type="EMBL" id="GEBQ01007123">
    <property type="protein sequence ID" value="JAT32854.1"/>
    <property type="molecule type" value="Transcribed_RNA"/>
</dbReference>
<feature type="non-terminal residue" evidence="2">
    <location>
        <position position="141"/>
    </location>
</feature>
<sequence length="141" mass="15084">RISVSISPHLRVSCIVSIEALLLASQSVLLTTSDIYSEAVDVEESTVTVISSRMTEVLQTRGPETRSSTSIISSSSELDESSEVDGYLPMNDGTLMPRTVSVTGSSEIDEVSETESSSTVITTPQTIGSFPLKSVRSYDSE</sequence>
<organism evidence="2">
    <name type="scientific">Graphocephala atropunctata</name>
    <dbReference type="NCBI Taxonomy" id="36148"/>
    <lineage>
        <taxon>Eukaryota</taxon>
        <taxon>Metazoa</taxon>
        <taxon>Ecdysozoa</taxon>
        <taxon>Arthropoda</taxon>
        <taxon>Hexapoda</taxon>
        <taxon>Insecta</taxon>
        <taxon>Pterygota</taxon>
        <taxon>Neoptera</taxon>
        <taxon>Paraneoptera</taxon>
        <taxon>Hemiptera</taxon>
        <taxon>Auchenorrhyncha</taxon>
        <taxon>Membracoidea</taxon>
        <taxon>Cicadellidae</taxon>
        <taxon>Cicadellinae</taxon>
        <taxon>Cicadellini</taxon>
        <taxon>Graphocephala</taxon>
    </lineage>
</organism>
<gene>
    <name evidence="2" type="ORF">g.37995</name>
</gene>
<proteinExistence type="predicted"/>
<evidence type="ECO:0000313" key="2">
    <source>
        <dbReference type="EMBL" id="JAT32854.1"/>
    </source>
</evidence>
<feature type="non-terminal residue" evidence="2">
    <location>
        <position position="1"/>
    </location>
</feature>
<protein>
    <submittedName>
        <fullName evidence="2">Uncharacterized protein</fullName>
    </submittedName>
</protein>
<feature type="compositionally biased region" description="Low complexity" evidence="1">
    <location>
        <begin position="65"/>
        <end position="76"/>
    </location>
</feature>
<evidence type="ECO:0000256" key="1">
    <source>
        <dbReference type="SAM" id="MobiDB-lite"/>
    </source>
</evidence>